<dbReference type="GO" id="GO:0003713">
    <property type="term" value="F:transcription coactivator activity"/>
    <property type="evidence" value="ECO:0007669"/>
    <property type="project" value="InterPro"/>
</dbReference>
<keyword evidence="5" id="KW-0804">Transcription</keyword>
<dbReference type="EMBL" id="JMKJ01000578">
    <property type="protein sequence ID" value="KGG50488.1"/>
    <property type="molecule type" value="Genomic_DNA"/>
</dbReference>
<feature type="compositionally biased region" description="Basic and acidic residues" evidence="7">
    <location>
        <begin position="15"/>
        <end position="24"/>
    </location>
</feature>
<dbReference type="InterPro" id="IPR009044">
    <property type="entry name" value="ssDNA-bd_transcriptional_reg"/>
</dbReference>
<evidence type="ECO:0000256" key="6">
    <source>
        <dbReference type="ARBA" id="ARBA00023242"/>
    </source>
</evidence>
<evidence type="ECO:0000259" key="8">
    <source>
        <dbReference type="Pfam" id="PF02229"/>
    </source>
</evidence>
<protein>
    <submittedName>
        <fullName evidence="9">Putative RNA polymerase II transcriptional protein</fullName>
    </submittedName>
</protein>
<accession>A0A098VN61</accession>
<dbReference type="GeneID" id="25260625"/>
<feature type="domain" description="Transcriptional coactivator p15 (PC4) C-terminal" evidence="8">
    <location>
        <begin position="48"/>
        <end position="105"/>
    </location>
</feature>
<comment type="subcellular location">
    <subcellularLocation>
        <location evidence="1">Nucleus</location>
    </subcellularLocation>
</comment>
<evidence type="ECO:0000256" key="4">
    <source>
        <dbReference type="ARBA" id="ARBA00023125"/>
    </source>
</evidence>
<feature type="region of interest" description="Disordered" evidence="7">
    <location>
        <begin position="1"/>
        <end position="24"/>
    </location>
</feature>
<name>A0A098VN61_9MICR</name>
<dbReference type="GO" id="GO:0060261">
    <property type="term" value="P:positive regulation of transcription initiation by RNA polymerase II"/>
    <property type="evidence" value="ECO:0007669"/>
    <property type="project" value="InterPro"/>
</dbReference>
<evidence type="ECO:0000256" key="2">
    <source>
        <dbReference type="ARBA" id="ARBA00009001"/>
    </source>
</evidence>
<dbReference type="HOGENOM" id="CLU_2073727_0_0_1"/>
<comment type="caution">
    <text evidence="9">The sequence shown here is derived from an EMBL/GenBank/DDBJ whole genome shotgun (WGS) entry which is preliminary data.</text>
</comment>
<organism evidence="9 10">
    <name type="scientific">Mitosporidium daphniae</name>
    <dbReference type="NCBI Taxonomy" id="1485682"/>
    <lineage>
        <taxon>Eukaryota</taxon>
        <taxon>Fungi</taxon>
        <taxon>Fungi incertae sedis</taxon>
        <taxon>Microsporidia</taxon>
        <taxon>Mitosporidium</taxon>
    </lineage>
</organism>
<dbReference type="PANTHER" id="PTHR13215">
    <property type="entry name" value="RNA POLYMERASE II TRANSCRIPTIONAL COACTIVATOR"/>
    <property type="match status" value="1"/>
</dbReference>
<dbReference type="AlphaFoldDB" id="A0A098VN61"/>
<evidence type="ECO:0000256" key="1">
    <source>
        <dbReference type="ARBA" id="ARBA00004123"/>
    </source>
</evidence>
<gene>
    <name evidence="9" type="ORF">DI09_69p120</name>
</gene>
<comment type="similarity">
    <text evidence="2">Belongs to the transcriptional coactivator PC4 family.</text>
</comment>
<dbReference type="RefSeq" id="XP_013236915.1">
    <property type="nucleotide sequence ID" value="XM_013381461.1"/>
</dbReference>
<keyword evidence="6" id="KW-0539">Nucleus</keyword>
<dbReference type="GO" id="GO:0005634">
    <property type="term" value="C:nucleus"/>
    <property type="evidence" value="ECO:0007669"/>
    <property type="project" value="UniProtKB-SubCell"/>
</dbReference>
<evidence type="ECO:0000256" key="7">
    <source>
        <dbReference type="SAM" id="MobiDB-lite"/>
    </source>
</evidence>
<evidence type="ECO:0000313" key="9">
    <source>
        <dbReference type="EMBL" id="KGG50488.1"/>
    </source>
</evidence>
<dbReference type="Gene3D" id="2.30.31.10">
    <property type="entry name" value="Transcriptional Coactivator Pc4, Chain A"/>
    <property type="match status" value="1"/>
</dbReference>
<evidence type="ECO:0000256" key="5">
    <source>
        <dbReference type="ARBA" id="ARBA00023163"/>
    </source>
</evidence>
<sequence length="118" mass="13074">MKRHCPSGDTQVQAAEKHVQAAEKDIQEDCPQNIVTSSNKLNCADEMISPQRRISLRSWKGKPQVDIREYYSDSLGETKPGRKGIGISSMLGISLSLDQFNALAKAIPRIQAMITCDK</sequence>
<evidence type="ECO:0000256" key="3">
    <source>
        <dbReference type="ARBA" id="ARBA00023015"/>
    </source>
</evidence>
<dbReference type="InterPro" id="IPR045125">
    <property type="entry name" value="Sub1/Tcp4-like"/>
</dbReference>
<keyword evidence="10" id="KW-1185">Reference proteome</keyword>
<dbReference type="Pfam" id="PF02229">
    <property type="entry name" value="PC4"/>
    <property type="match status" value="1"/>
</dbReference>
<keyword evidence="3" id="KW-0805">Transcription regulation</keyword>
<dbReference type="OrthoDB" id="2505440at2759"/>
<dbReference type="InterPro" id="IPR003173">
    <property type="entry name" value="PC4_C"/>
</dbReference>
<dbReference type="Proteomes" id="UP000029725">
    <property type="component" value="Unassembled WGS sequence"/>
</dbReference>
<reference evidence="9 10" key="1">
    <citation type="submission" date="2014-04" db="EMBL/GenBank/DDBJ databases">
        <title>A new species of microsporidia sheds light on the evolution of extreme parasitism.</title>
        <authorList>
            <person name="Haag K.L."/>
            <person name="James T.Y."/>
            <person name="Larsson R."/>
            <person name="Schaer T.M."/>
            <person name="Refardt D."/>
            <person name="Pombert J.-F."/>
            <person name="Ebert D."/>
        </authorList>
    </citation>
    <scope>NUCLEOTIDE SEQUENCE [LARGE SCALE GENOMIC DNA]</scope>
    <source>
        <strain evidence="9 10">UGP3</strain>
        <tissue evidence="9">Spores</tissue>
    </source>
</reference>
<dbReference type="GO" id="GO:0003677">
    <property type="term" value="F:DNA binding"/>
    <property type="evidence" value="ECO:0007669"/>
    <property type="project" value="UniProtKB-KW"/>
</dbReference>
<dbReference type="VEuPathDB" id="MicrosporidiaDB:DI09_69p120"/>
<proteinExistence type="inferred from homology"/>
<evidence type="ECO:0000313" key="10">
    <source>
        <dbReference type="Proteomes" id="UP000029725"/>
    </source>
</evidence>
<dbReference type="SUPFAM" id="SSF54447">
    <property type="entry name" value="ssDNA-binding transcriptional regulator domain"/>
    <property type="match status" value="1"/>
</dbReference>
<keyword evidence="4" id="KW-0238">DNA-binding</keyword>